<name>A0A5D0TUH5_9ACTN</name>
<dbReference type="EMBL" id="VSFF01000014">
    <property type="protein sequence ID" value="TYC09353.1"/>
    <property type="molecule type" value="Genomic_DNA"/>
</dbReference>
<feature type="region of interest" description="Disordered" evidence="1">
    <location>
        <begin position="1"/>
        <end position="62"/>
    </location>
</feature>
<gene>
    <name evidence="2" type="ORF">FXF65_34395</name>
</gene>
<evidence type="ECO:0000256" key="1">
    <source>
        <dbReference type="SAM" id="MobiDB-lite"/>
    </source>
</evidence>
<evidence type="ECO:0000313" key="3">
    <source>
        <dbReference type="Proteomes" id="UP000322634"/>
    </source>
</evidence>
<sequence length="62" mass="6786">MKSRPACRNAQRGAKTHRSPTTVYTKPGISDASGDTRDPATRPIRTAASRISPPPIQRSEPW</sequence>
<organism evidence="2 3">
    <name type="scientific">Actinomadura syzygii</name>
    <dbReference type="NCBI Taxonomy" id="1427538"/>
    <lineage>
        <taxon>Bacteria</taxon>
        <taxon>Bacillati</taxon>
        <taxon>Actinomycetota</taxon>
        <taxon>Actinomycetes</taxon>
        <taxon>Streptosporangiales</taxon>
        <taxon>Thermomonosporaceae</taxon>
        <taxon>Actinomadura</taxon>
    </lineage>
</organism>
<reference evidence="2 3" key="1">
    <citation type="submission" date="2019-08" db="EMBL/GenBank/DDBJ databases">
        <title>Actinomadura sp. nov. CYP1-5 isolated from mountain soil.</title>
        <authorList>
            <person name="Songsumanus A."/>
            <person name="Kuncharoen N."/>
            <person name="Kudo T."/>
            <person name="Yuki M."/>
            <person name="Igarashi Y."/>
            <person name="Tanasupawat S."/>
        </authorList>
    </citation>
    <scope>NUCLEOTIDE SEQUENCE [LARGE SCALE GENOMIC DNA]</scope>
    <source>
        <strain evidence="2 3">GKU157</strain>
    </source>
</reference>
<dbReference type="AlphaFoldDB" id="A0A5D0TUH5"/>
<accession>A0A5D0TUH5</accession>
<comment type="caution">
    <text evidence="2">The sequence shown here is derived from an EMBL/GenBank/DDBJ whole genome shotgun (WGS) entry which is preliminary data.</text>
</comment>
<proteinExistence type="predicted"/>
<keyword evidence="3" id="KW-1185">Reference proteome</keyword>
<protein>
    <submittedName>
        <fullName evidence="2">Uncharacterized protein</fullName>
    </submittedName>
</protein>
<evidence type="ECO:0000313" key="2">
    <source>
        <dbReference type="EMBL" id="TYC09353.1"/>
    </source>
</evidence>
<dbReference type="Proteomes" id="UP000322634">
    <property type="component" value="Unassembled WGS sequence"/>
</dbReference>